<feature type="region of interest" description="Disordered" evidence="1">
    <location>
        <begin position="214"/>
        <end position="260"/>
    </location>
</feature>
<dbReference type="EMBL" id="CVQH01021763">
    <property type="protein sequence ID" value="CRK31526.1"/>
    <property type="molecule type" value="Genomic_DNA"/>
</dbReference>
<feature type="compositionally biased region" description="Basic and acidic residues" evidence="1">
    <location>
        <begin position="243"/>
        <end position="257"/>
    </location>
</feature>
<protein>
    <submittedName>
        <fullName evidence="3">Uncharacterized protein</fullName>
    </submittedName>
</protein>
<evidence type="ECO:0000313" key="4">
    <source>
        <dbReference type="Proteomes" id="UP000044602"/>
    </source>
</evidence>
<sequence length="342" mass="38546">MAGPSTNWPIGPHKTLNRERQPPPDVEKVLRQYLTSEEEAQVRRQFQQACPRRRQVLWSGMDQSQAQRWADDHHMQTLTTAMGPLMNPKHPQCLQHRKTKKAWSKYVHGASAAFAWYISGCDVVTVLLHPPPVRFNPFGATFYQTIEEPIITGKTGGCNVRRIEVVHPAVPEAADFAYQMWPVDEAEVWKERFGRLSVANTRWRQIKASQVESSRVSHNNTVPGGALPGCKTPLATKNCGDSKPLKDTSRVLDDTKGKKERKKKCIKVKEQEGNERTGRKKARTKTCAVETNLRKLPRPGKTGTFKSPSMKVEDQAKVKLSEGGSPRLKKRTKGNLVPQSQI</sequence>
<feature type="compositionally biased region" description="Basic and acidic residues" evidence="1">
    <location>
        <begin position="311"/>
        <end position="320"/>
    </location>
</feature>
<accession>A0A0G4N623</accession>
<evidence type="ECO:0000313" key="3">
    <source>
        <dbReference type="EMBL" id="CRK41917.1"/>
    </source>
</evidence>
<name>A0A0G4N623_VERLO</name>
<dbReference type="Proteomes" id="UP000045706">
    <property type="component" value="Unassembled WGS sequence"/>
</dbReference>
<evidence type="ECO:0000256" key="1">
    <source>
        <dbReference type="SAM" id="MobiDB-lite"/>
    </source>
</evidence>
<dbReference type="EMBL" id="CVQI01032640">
    <property type="protein sequence ID" value="CRK41917.1"/>
    <property type="molecule type" value="Genomic_DNA"/>
</dbReference>
<dbReference type="STRING" id="100787.A0A0G4N623"/>
<feature type="region of interest" description="Disordered" evidence="1">
    <location>
        <begin position="1"/>
        <end position="25"/>
    </location>
</feature>
<gene>
    <name evidence="2" type="ORF">BN1708_015962</name>
    <name evidence="3" type="ORF">BN1723_015992</name>
</gene>
<dbReference type="AlphaFoldDB" id="A0A0G4N623"/>
<dbReference type="Proteomes" id="UP000044602">
    <property type="component" value="Unassembled WGS sequence"/>
</dbReference>
<evidence type="ECO:0000313" key="5">
    <source>
        <dbReference type="Proteomes" id="UP000045706"/>
    </source>
</evidence>
<keyword evidence="4" id="KW-1185">Reference proteome</keyword>
<feature type="region of interest" description="Disordered" evidence="1">
    <location>
        <begin position="290"/>
        <end position="342"/>
    </location>
</feature>
<feature type="compositionally biased region" description="Basic and acidic residues" evidence="1">
    <location>
        <begin position="16"/>
        <end position="25"/>
    </location>
</feature>
<evidence type="ECO:0000313" key="2">
    <source>
        <dbReference type="EMBL" id="CRK31526.1"/>
    </source>
</evidence>
<reference evidence="4 5" key="1">
    <citation type="submission" date="2015-05" db="EMBL/GenBank/DDBJ databases">
        <authorList>
            <person name="Fogelqvist Johan"/>
        </authorList>
    </citation>
    <scope>NUCLEOTIDE SEQUENCE [LARGE SCALE GENOMIC DNA]</scope>
    <source>
        <strain evidence="2">VL1</strain>
        <strain evidence="3">VL2</strain>
    </source>
</reference>
<organism evidence="3 5">
    <name type="scientific">Verticillium longisporum</name>
    <name type="common">Verticillium dahliae var. longisporum</name>
    <dbReference type="NCBI Taxonomy" id="100787"/>
    <lineage>
        <taxon>Eukaryota</taxon>
        <taxon>Fungi</taxon>
        <taxon>Dikarya</taxon>
        <taxon>Ascomycota</taxon>
        <taxon>Pezizomycotina</taxon>
        <taxon>Sordariomycetes</taxon>
        <taxon>Hypocreomycetidae</taxon>
        <taxon>Glomerellales</taxon>
        <taxon>Plectosphaerellaceae</taxon>
        <taxon>Verticillium</taxon>
    </lineage>
</organism>
<proteinExistence type="predicted"/>